<dbReference type="FunFam" id="1.20.1250.20:FF:000003">
    <property type="entry name" value="Solute carrier family 17 member 3"/>
    <property type="match status" value="1"/>
</dbReference>
<feature type="domain" description="Major facilitator superfamily (MFS) profile" evidence="8">
    <location>
        <begin position="1"/>
        <end position="404"/>
    </location>
</feature>
<evidence type="ECO:0000256" key="7">
    <source>
        <dbReference type="SAM" id="Phobius"/>
    </source>
</evidence>
<dbReference type="CDD" id="cd17380">
    <property type="entry name" value="MFS_SLC17A9_like"/>
    <property type="match status" value="1"/>
</dbReference>
<keyword evidence="3 7" id="KW-0812">Transmembrane</keyword>
<dbReference type="InterPro" id="IPR011701">
    <property type="entry name" value="MFS"/>
</dbReference>
<dbReference type="FunFam" id="1.20.1250.20:FF:000423">
    <property type="entry name" value="Putative inorganic phosphate cotransporter-like Protein"/>
    <property type="match status" value="1"/>
</dbReference>
<dbReference type="InterPro" id="IPR050382">
    <property type="entry name" value="MFS_Na/Anion_cotransporter"/>
</dbReference>
<evidence type="ECO:0000256" key="1">
    <source>
        <dbReference type="ARBA" id="ARBA00004141"/>
    </source>
</evidence>
<feature type="transmembrane region" description="Helical" evidence="7">
    <location>
        <begin position="250"/>
        <end position="275"/>
    </location>
</feature>
<feature type="transmembrane region" description="Helical" evidence="7">
    <location>
        <begin position="380"/>
        <end position="399"/>
    </location>
</feature>
<feature type="transmembrane region" description="Helical" evidence="7">
    <location>
        <begin position="345"/>
        <end position="368"/>
    </location>
</feature>
<dbReference type="OrthoDB" id="2250022at2759"/>
<keyword evidence="10" id="KW-1185">Reference proteome</keyword>
<evidence type="ECO:0000256" key="2">
    <source>
        <dbReference type="ARBA" id="ARBA00022448"/>
    </source>
</evidence>
<dbReference type="Gene3D" id="1.20.1250.20">
    <property type="entry name" value="MFS general substrate transporter like domains"/>
    <property type="match status" value="2"/>
</dbReference>
<dbReference type="PANTHER" id="PTHR11662">
    <property type="entry name" value="SOLUTE CARRIER FAMILY 17"/>
    <property type="match status" value="1"/>
</dbReference>
<evidence type="ECO:0000256" key="6">
    <source>
        <dbReference type="ARBA" id="ARBA00023136"/>
    </source>
</evidence>
<evidence type="ECO:0000313" key="10">
    <source>
        <dbReference type="Proteomes" id="UP000601435"/>
    </source>
</evidence>
<comment type="subcellular location">
    <subcellularLocation>
        <location evidence="1">Membrane</location>
        <topology evidence="1">Multi-pass membrane protein</topology>
    </subcellularLocation>
</comment>
<feature type="transmembrane region" description="Helical" evidence="7">
    <location>
        <begin position="124"/>
        <end position="148"/>
    </location>
</feature>
<keyword evidence="4" id="KW-0769">Symport</keyword>
<reference evidence="9" key="1">
    <citation type="submission" date="2021-02" db="EMBL/GenBank/DDBJ databases">
        <authorList>
            <person name="Dougan E. K."/>
            <person name="Rhodes N."/>
            <person name="Thang M."/>
            <person name="Chan C."/>
        </authorList>
    </citation>
    <scope>NUCLEOTIDE SEQUENCE</scope>
</reference>
<feature type="transmembrane region" description="Helical" evidence="7">
    <location>
        <begin position="31"/>
        <end position="51"/>
    </location>
</feature>
<feature type="transmembrane region" description="Helical" evidence="7">
    <location>
        <begin position="154"/>
        <end position="170"/>
    </location>
</feature>
<comment type="caution">
    <text evidence="9">The sequence shown here is derived from an EMBL/GenBank/DDBJ whole genome shotgun (WGS) entry which is preliminary data.</text>
</comment>
<dbReference type="GO" id="GO:0015293">
    <property type="term" value="F:symporter activity"/>
    <property type="evidence" value="ECO:0007669"/>
    <property type="project" value="UniProtKB-KW"/>
</dbReference>
<evidence type="ECO:0000256" key="5">
    <source>
        <dbReference type="ARBA" id="ARBA00022989"/>
    </source>
</evidence>
<gene>
    <name evidence="9" type="primary">PHT4</name>
    <name evidence="9" type="ORF">SNEC2469_LOCUS82</name>
</gene>
<dbReference type="PANTHER" id="PTHR11662:SF399">
    <property type="entry name" value="FI19708P1-RELATED"/>
    <property type="match status" value="1"/>
</dbReference>
<dbReference type="SUPFAM" id="SSF103473">
    <property type="entry name" value="MFS general substrate transporter"/>
    <property type="match status" value="1"/>
</dbReference>
<dbReference type="Proteomes" id="UP000601435">
    <property type="component" value="Unassembled WGS sequence"/>
</dbReference>
<dbReference type="GO" id="GO:0016020">
    <property type="term" value="C:membrane"/>
    <property type="evidence" value="ECO:0007669"/>
    <property type="project" value="UniProtKB-SubCell"/>
</dbReference>
<feature type="transmembrane region" description="Helical" evidence="7">
    <location>
        <begin position="313"/>
        <end position="333"/>
    </location>
</feature>
<dbReference type="InterPro" id="IPR044777">
    <property type="entry name" value="SLC17A9-like"/>
</dbReference>
<protein>
    <submittedName>
        <fullName evidence="9">PHT4 protein</fullName>
    </submittedName>
</protein>
<sequence>MCFAATFVCYIDRVNISVAIIPMAQDLGWDVATQGAVLSSFYIGYLLMQIGGGRLADRFGGKLILGLGVLIWSVFTIITPAAAFMGLSALFLARIGMGLGEAVTFPSVYSLITRWFPTDEKSKAIALNASGIPIGTVFALIVTPLIVLHLGWEWAFYLFGAVGILWYIAWQRLVTTLPQNHPGISSAELAHLENNAPASGTATESPSIRQFLRNKPLWAIIVAHFCNNWTLYVILSWLPKYVNEGLGVSFAAVGLVSMLPHVTSFFCLNIAGSLADRMIRQGMDVTYVRKLMQTVAFGGLAICLFLITTVDNVWAAIGILCLGKVFSAAGVGGHSVNHMDIGPRYAGSLMGITNTAGTIPGIVGVYVSGLILEFTGSWDLVFQVTAGVTLFGMIFYLVFASGEKQFD</sequence>
<feature type="transmembrane region" description="Helical" evidence="7">
    <location>
        <begin position="91"/>
        <end position="112"/>
    </location>
</feature>
<proteinExistence type="predicted"/>
<evidence type="ECO:0000313" key="9">
    <source>
        <dbReference type="EMBL" id="CAE7149125.1"/>
    </source>
</evidence>
<evidence type="ECO:0000256" key="4">
    <source>
        <dbReference type="ARBA" id="ARBA00022847"/>
    </source>
</evidence>
<dbReference type="InterPro" id="IPR020846">
    <property type="entry name" value="MFS_dom"/>
</dbReference>
<evidence type="ECO:0000256" key="3">
    <source>
        <dbReference type="ARBA" id="ARBA00022692"/>
    </source>
</evidence>
<feature type="transmembrane region" description="Helical" evidence="7">
    <location>
        <begin position="63"/>
        <end position="85"/>
    </location>
</feature>
<name>A0A812IKS7_9DINO</name>
<dbReference type="EMBL" id="CAJNJA010000001">
    <property type="protein sequence ID" value="CAE7149125.1"/>
    <property type="molecule type" value="Genomic_DNA"/>
</dbReference>
<feature type="transmembrane region" description="Helical" evidence="7">
    <location>
        <begin position="287"/>
        <end position="307"/>
    </location>
</feature>
<dbReference type="InterPro" id="IPR036259">
    <property type="entry name" value="MFS_trans_sf"/>
</dbReference>
<keyword evidence="6 7" id="KW-0472">Membrane</keyword>
<evidence type="ECO:0000259" key="8">
    <source>
        <dbReference type="PROSITE" id="PS50850"/>
    </source>
</evidence>
<dbReference type="AlphaFoldDB" id="A0A812IKS7"/>
<feature type="transmembrane region" description="Helical" evidence="7">
    <location>
        <begin position="217"/>
        <end position="238"/>
    </location>
</feature>
<keyword evidence="5 7" id="KW-1133">Transmembrane helix</keyword>
<dbReference type="Pfam" id="PF07690">
    <property type="entry name" value="MFS_1"/>
    <property type="match status" value="1"/>
</dbReference>
<organism evidence="9 10">
    <name type="scientific">Symbiodinium necroappetens</name>
    <dbReference type="NCBI Taxonomy" id="1628268"/>
    <lineage>
        <taxon>Eukaryota</taxon>
        <taxon>Sar</taxon>
        <taxon>Alveolata</taxon>
        <taxon>Dinophyceae</taxon>
        <taxon>Suessiales</taxon>
        <taxon>Symbiodiniaceae</taxon>
        <taxon>Symbiodinium</taxon>
    </lineage>
</organism>
<keyword evidence="2" id="KW-0813">Transport</keyword>
<accession>A0A812IKS7</accession>
<dbReference type="PROSITE" id="PS50850">
    <property type="entry name" value="MFS"/>
    <property type="match status" value="1"/>
</dbReference>